<accession>A0A174EJT2</accession>
<proteinExistence type="predicted"/>
<reference evidence="1 3" key="1">
    <citation type="submission" date="2015-09" db="EMBL/GenBank/DDBJ databases">
        <authorList>
            <consortium name="Pathogen Informatics"/>
        </authorList>
    </citation>
    <scope>NUCLEOTIDE SEQUENCE [LARGE SCALE GENOMIC DNA]</scope>
    <source>
        <strain evidence="1 3">2789STDY5834847</strain>
    </source>
</reference>
<dbReference type="Proteomes" id="UP000283766">
    <property type="component" value="Unassembled WGS sequence"/>
</dbReference>
<evidence type="ECO:0000313" key="2">
    <source>
        <dbReference type="EMBL" id="RHH32086.1"/>
    </source>
</evidence>
<reference evidence="2 4" key="2">
    <citation type="submission" date="2018-08" db="EMBL/GenBank/DDBJ databases">
        <title>A genome reference for cultivated species of the human gut microbiota.</title>
        <authorList>
            <person name="Zou Y."/>
            <person name="Xue W."/>
            <person name="Luo G."/>
        </authorList>
    </citation>
    <scope>NUCLEOTIDE SEQUENCE [LARGE SCALE GENOMIC DNA]</scope>
    <source>
        <strain evidence="2 4">AM18-14LB</strain>
    </source>
</reference>
<evidence type="ECO:0000313" key="3">
    <source>
        <dbReference type="Proteomes" id="UP000095614"/>
    </source>
</evidence>
<evidence type="ECO:0000313" key="1">
    <source>
        <dbReference type="EMBL" id="CUO36485.1"/>
    </source>
</evidence>
<dbReference type="EMBL" id="QRJL01000004">
    <property type="protein sequence ID" value="RHH32086.1"/>
    <property type="molecule type" value="Genomic_DNA"/>
</dbReference>
<dbReference type="InterPro" id="IPR038765">
    <property type="entry name" value="Papain-like_cys_pep_sf"/>
</dbReference>
<protein>
    <submittedName>
        <fullName evidence="1">F5/8 type C domain</fullName>
    </submittedName>
</protein>
<dbReference type="Gene3D" id="2.60.120.260">
    <property type="entry name" value="Galactose-binding domain-like"/>
    <property type="match status" value="1"/>
</dbReference>
<gene>
    <name evidence="2" type="ORF">DW216_08840</name>
    <name evidence="1" type="ORF">ERS852462_00188</name>
</gene>
<dbReference type="AlphaFoldDB" id="A0A174EJT2"/>
<name>A0A174EJT2_BACUN</name>
<dbReference type="Proteomes" id="UP000095614">
    <property type="component" value="Unassembled WGS sequence"/>
</dbReference>
<dbReference type="PANTHER" id="PTHR35532:SF5">
    <property type="entry name" value="CARBOHYDRATE-BINDING DOMAIN-CONTAINING PROTEIN"/>
    <property type="match status" value="1"/>
</dbReference>
<organism evidence="1 3">
    <name type="scientific">Bacteroides uniformis</name>
    <dbReference type="NCBI Taxonomy" id="820"/>
    <lineage>
        <taxon>Bacteria</taxon>
        <taxon>Pseudomonadati</taxon>
        <taxon>Bacteroidota</taxon>
        <taxon>Bacteroidia</taxon>
        <taxon>Bacteroidales</taxon>
        <taxon>Bacteroidaceae</taxon>
        <taxon>Bacteroides</taxon>
    </lineage>
</organism>
<dbReference type="OrthoDB" id="679512at2"/>
<dbReference type="EMBL" id="CZAF01000001">
    <property type="protein sequence ID" value="CUO36485.1"/>
    <property type="molecule type" value="Genomic_DNA"/>
</dbReference>
<dbReference type="SUPFAM" id="SSF54001">
    <property type="entry name" value="Cysteine proteinases"/>
    <property type="match status" value="1"/>
</dbReference>
<sequence>MKVLFKLLWILLIAGILEACNASGRLEYALECAATNKGELEKVLEHYKDEPEKYKAACFLIENMPYHYALEGEELDSLKTVLASADAYGVMLKDTAVPDWDYYTPSGLQRKPDVLNIRAEFLINNIDLAFDGWKKRPWNASLSFADFCEWLLPYRIGNETPDNWRQIYHDRYSFLLDEVYTGIDVVEAISVVWEYLQKEDPYRFTWVFNYPHLGGEYLLHNRIGKCQDACDFMIYVMRAIGVPVAYDFYTFNAETRKGHVWNVVRDVTGVCLPFTFPSRKPERGSFYIDSRRPSVVYRRCFGRQWDMDGDFMRNRSVPAAFKDVFARKVSDNYFDSNLELPVEGMDGNYVYVGLFSAYGWRGIDFTKVESGKALFRNLASRQVYILLAFANGQYRPIGNPFYFDGKDIHPYVADTSKCYSAELYRKYPLSERIRNYMGGIKDGHFEAACDKDFKNAELLCTVKDTPGINYNHVILEKPVRGRYARFCSSAEGYAEVAEMHFYKGEEEIVPIDSWGDAPATANTFAYQVYDNEPLSYFISSKPGASVTVDFGKVVTIDNFMYMPRNDDNFVRIGDCYELFYWGEGCWNSLGKKIAEKPFLPYDRIPSGALLYLHDSTRGEEELIFHMEAGKQVFVSDCKD</sequence>
<dbReference type="RefSeq" id="WP_057097223.1">
    <property type="nucleotide sequence ID" value="NZ_CAXSNS010000003.1"/>
</dbReference>
<evidence type="ECO:0000313" key="4">
    <source>
        <dbReference type="Proteomes" id="UP000283766"/>
    </source>
</evidence>
<dbReference type="PANTHER" id="PTHR35532">
    <property type="entry name" value="SIMILAR TO POLYHYDROXYALKANOATE DEPOLYMERASE"/>
    <property type="match status" value="1"/>
</dbReference>